<name>G7Y7U5_CLOSI</name>
<sequence>MHVFQLHTLDFKLWMKKKNSVKVRLNGAAVFFPVFNVFQNVAEKYDLMNDVMSAGIHRLWKDNFVHQIMPTHNLKFLDVAGGTGKLVRFLFQSACR</sequence>
<dbReference type="InterPro" id="IPR023576">
    <property type="entry name" value="UbiE/COQ5_MeTrFase_CS"/>
</dbReference>
<evidence type="ECO:0000256" key="3">
    <source>
        <dbReference type="ARBA" id="ARBA00022691"/>
    </source>
</evidence>
<proteinExistence type="predicted"/>
<accession>G7Y7U5</accession>
<gene>
    <name evidence="4" type="ORF">CLF_102398</name>
</gene>
<dbReference type="Pfam" id="PF01209">
    <property type="entry name" value="Ubie_methyltran"/>
    <property type="match status" value="1"/>
</dbReference>
<evidence type="ECO:0000256" key="1">
    <source>
        <dbReference type="ARBA" id="ARBA00022603"/>
    </source>
</evidence>
<dbReference type="Gene3D" id="3.40.50.150">
    <property type="entry name" value="Vaccinia Virus protein VP39"/>
    <property type="match status" value="1"/>
</dbReference>
<dbReference type="GO" id="GO:0032259">
    <property type="term" value="P:methylation"/>
    <property type="evidence" value="ECO:0007669"/>
    <property type="project" value="UniProtKB-KW"/>
</dbReference>
<keyword evidence="4" id="KW-0830">Ubiquinone</keyword>
<dbReference type="PROSITE" id="PS01183">
    <property type="entry name" value="UBIE_1"/>
    <property type="match status" value="1"/>
</dbReference>
<evidence type="ECO:0000313" key="5">
    <source>
        <dbReference type="Proteomes" id="UP000008909"/>
    </source>
</evidence>
<reference key="2">
    <citation type="submission" date="2011-10" db="EMBL/GenBank/DDBJ databases">
        <title>The genome and transcriptome sequence of Clonorchis sinensis provide insights into the carcinogenic liver fluke.</title>
        <authorList>
            <person name="Wang X."/>
            <person name="Huang Y."/>
            <person name="Chen W."/>
            <person name="Liu H."/>
            <person name="Guo L."/>
            <person name="Chen Y."/>
            <person name="Luo F."/>
            <person name="Zhou W."/>
            <person name="Sun J."/>
            <person name="Mao Q."/>
            <person name="Liang P."/>
            <person name="Zhou C."/>
            <person name="Tian Y."/>
            <person name="Men J."/>
            <person name="Lv X."/>
            <person name="Huang L."/>
            <person name="Zhou J."/>
            <person name="Hu Y."/>
            <person name="Li R."/>
            <person name="Zhang F."/>
            <person name="Lei H."/>
            <person name="Li X."/>
            <person name="Hu X."/>
            <person name="Liang C."/>
            <person name="Xu J."/>
            <person name="Wu Z."/>
            <person name="Yu X."/>
        </authorList>
    </citation>
    <scope>NUCLEOTIDE SEQUENCE</scope>
    <source>
        <strain>Henan</strain>
    </source>
</reference>
<dbReference type="AlphaFoldDB" id="G7Y7U5"/>
<keyword evidence="3" id="KW-0949">S-adenosyl-L-methionine</keyword>
<dbReference type="GO" id="GO:0008168">
    <property type="term" value="F:methyltransferase activity"/>
    <property type="evidence" value="ECO:0007669"/>
    <property type="project" value="UniProtKB-KW"/>
</dbReference>
<dbReference type="InterPro" id="IPR029063">
    <property type="entry name" value="SAM-dependent_MTases_sf"/>
</dbReference>
<keyword evidence="5" id="KW-1185">Reference proteome</keyword>
<keyword evidence="2 4" id="KW-0808">Transferase</keyword>
<dbReference type="EMBL" id="DF142925">
    <property type="protein sequence ID" value="GAA49030.1"/>
    <property type="molecule type" value="Genomic_DNA"/>
</dbReference>
<reference evidence="4" key="1">
    <citation type="journal article" date="2011" name="Genome Biol.">
        <title>The draft genome of the carcinogenic human liver fluke Clonorchis sinensis.</title>
        <authorList>
            <person name="Wang X."/>
            <person name="Chen W."/>
            <person name="Huang Y."/>
            <person name="Sun J."/>
            <person name="Men J."/>
            <person name="Liu H."/>
            <person name="Luo F."/>
            <person name="Guo L."/>
            <person name="Lv X."/>
            <person name="Deng C."/>
            <person name="Zhou C."/>
            <person name="Fan Y."/>
            <person name="Li X."/>
            <person name="Huang L."/>
            <person name="Hu Y."/>
            <person name="Liang C."/>
            <person name="Hu X."/>
            <person name="Xu J."/>
            <person name="Yu X."/>
        </authorList>
    </citation>
    <scope>NUCLEOTIDE SEQUENCE [LARGE SCALE GENOMIC DNA]</scope>
    <source>
        <strain evidence="4">Henan</strain>
    </source>
</reference>
<evidence type="ECO:0000313" key="4">
    <source>
        <dbReference type="EMBL" id="GAA49030.1"/>
    </source>
</evidence>
<dbReference type="Proteomes" id="UP000008909">
    <property type="component" value="Unassembled WGS sequence"/>
</dbReference>
<organism evidence="4 5">
    <name type="scientific">Clonorchis sinensis</name>
    <name type="common">Chinese liver fluke</name>
    <dbReference type="NCBI Taxonomy" id="79923"/>
    <lineage>
        <taxon>Eukaryota</taxon>
        <taxon>Metazoa</taxon>
        <taxon>Spiralia</taxon>
        <taxon>Lophotrochozoa</taxon>
        <taxon>Platyhelminthes</taxon>
        <taxon>Trematoda</taxon>
        <taxon>Digenea</taxon>
        <taxon>Opisthorchiida</taxon>
        <taxon>Opisthorchiata</taxon>
        <taxon>Opisthorchiidae</taxon>
        <taxon>Clonorchis</taxon>
    </lineage>
</organism>
<protein>
    <submittedName>
        <fullName evidence="4">Ubiquinone biosynthesis methyltransferase</fullName>
    </submittedName>
</protein>
<evidence type="ECO:0000256" key="2">
    <source>
        <dbReference type="ARBA" id="ARBA00022679"/>
    </source>
</evidence>
<keyword evidence="1 4" id="KW-0489">Methyltransferase</keyword>
<dbReference type="SUPFAM" id="SSF53335">
    <property type="entry name" value="S-adenosyl-L-methionine-dependent methyltransferases"/>
    <property type="match status" value="1"/>
</dbReference>